<dbReference type="HOGENOM" id="CLU_848913_0_0_2"/>
<keyword evidence="2" id="KW-0812">Transmembrane</keyword>
<dbReference type="AlphaFoldDB" id="D3E1I5"/>
<dbReference type="KEGG" id="mru:mru_0545"/>
<evidence type="ECO:0000256" key="1">
    <source>
        <dbReference type="SAM" id="MobiDB-lite"/>
    </source>
</evidence>
<keyword evidence="4" id="KW-1185">Reference proteome</keyword>
<feature type="transmembrane region" description="Helical" evidence="2">
    <location>
        <begin position="128"/>
        <end position="145"/>
    </location>
</feature>
<dbReference type="eggNOG" id="arCOG06498">
    <property type="taxonomic scope" value="Archaea"/>
</dbReference>
<feature type="transmembrane region" description="Helical" evidence="2">
    <location>
        <begin position="62"/>
        <end position="83"/>
    </location>
</feature>
<proteinExistence type="predicted"/>
<name>D3E1I5_METRM</name>
<feature type="region of interest" description="Disordered" evidence="1">
    <location>
        <begin position="239"/>
        <end position="270"/>
    </location>
</feature>
<feature type="transmembrane region" description="Helical" evidence="2">
    <location>
        <begin position="103"/>
        <end position="121"/>
    </location>
</feature>
<dbReference type="EMBL" id="CP001719">
    <property type="protein sequence ID" value="ADC46396.1"/>
    <property type="molecule type" value="Genomic_DNA"/>
</dbReference>
<gene>
    <name evidence="3" type="ordered locus">mru_0545</name>
</gene>
<organism evidence="3 4">
    <name type="scientific">Methanobrevibacter ruminantium (strain ATCC 35063 / DSM 1093 / JCM 13430 / OCM 146 / M1)</name>
    <name type="common">Methanobacterium ruminantium</name>
    <dbReference type="NCBI Taxonomy" id="634498"/>
    <lineage>
        <taxon>Archaea</taxon>
        <taxon>Methanobacteriati</taxon>
        <taxon>Methanobacteriota</taxon>
        <taxon>Methanomada group</taxon>
        <taxon>Methanobacteria</taxon>
        <taxon>Methanobacteriales</taxon>
        <taxon>Methanobacteriaceae</taxon>
        <taxon>Methanobrevibacter</taxon>
    </lineage>
</organism>
<feature type="transmembrane region" description="Helical" evidence="2">
    <location>
        <begin position="165"/>
        <end position="183"/>
    </location>
</feature>
<protein>
    <submittedName>
        <fullName evidence="3">Uncharacterized protein</fullName>
    </submittedName>
</protein>
<sequence length="327" mass="37776">MAGLISGIVALFTSWLGVSGTVIGSVFSSFLYQFLSSYSAEKYEERVGEGTSRKPRNIGSEIVYIFPIVVIVIIEVIFILSDMHYVFDKIFDILEYGIFQNNLFRLMGLGLIALGVYPLLSSTNIEKINGEIVLVAGIYLFIRGMVDINDLTMQVHNMFFADFDFFIAIIVVLALVFVIFNVLRNSTQEYFNKEDGDYDAVNDEFTQKRFSKPRRKSKARKIDTSSFHKGQEYKEHYLNSDFNDKGHNQSPNPDSNMDDYHNDDLNNYQTPQEDLPIYEEEIIYLHNPEDPNNPIKKRILKRVNPDSHYDDDYDETYIIDDAKNDNF</sequence>
<evidence type="ECO:0000256" key="2">
    <source>
        <dbReference type="SAM" id="Phobius"/>
    </source>
</evidence>
<feature type="transmembrane region" description="Helical" evidence="2">
    <location>
        <begin position="12"/>
        <end position="32"/>
    </location>
</feature>
<reference evidence="3 4" key="1">
    <citation type="journal article" date="2010" name="PLoS ONE">
        <title>The genome sequence of the rumen methanogen Methanobrevibacter ruminantium reveals new possibilities for controlling ruminant methane emissions.</title>
        <authorList>
            <person name="Leahy S.C."/>
            <person name="Kelly W.J."/>
            <person name="Altermann E."/>
            <person name="Ronimus R.S."/>
            <person name="Yeoman C.J."/>
            <person name="Pacheco D.M."/>
            <person name="Li D."/>
            <person name="Kong Z."/>
            <person name="McTavish S."/>
            <person name="Sang C."/>
            <person name="Lambie S.C."/>
            <person name="Janssen P.H."/>
            <person name="Dey D."/>
            <person name="Attwood G.T."/>
        </authorList>
    </citation>
    <scope>NUCLEOTIDE SEQUENCE [LARGE SCALE GENOMIC DNA]</scope>
    <source>
        <strain evidence="4">ATCC 35063 / DSM 1093 / JCM 13430 / OCM 146 / M1</strain>
    </source>
</reference>
<dbReference type="PATRIC" id="fig|634498.28.peg.547"/>
<keyword evidence="2" id="KW-0472">Membrane</keyword>
<evidence type="ECO:0000313" key="4">
    <source>
        <dbReference type="Proteomes" id="UP000008680"/>
    </source>
</evidence>
<evidence type="ECO:0000313" key="3">
    <source>
        <dbReference type="EMBL" id="ADC46396.1"/>
    </source>
</evidence>
<keyword evidence="2" id="KW-1133">Transmembrane helix</keyword>
<accession>D3E1I5</accession>
<dbReference type="Proteomes" id="UP000008680">
    <property type="component" value="Chromosome"/>
</dbReference>